<gene>
    <name evidence="2" type="ORF">POCTA_138.1.T0930079</name>
</gene>
<evidence type="ECO:0008006" key="4">
    <source>
        <dbReference type="Google" id="ProtNLM"/>
    </source>
</evidence>
<dbReference type="AlphaFoldDB" id="A0A8S1WIZ2"/>
<evidence type="ECO:0000256" key="1">
    <source>
        <dbReference type="ARBA" id="ARBA00022737"/>
    </source>
</evidence>
<name>A0A8S1WIZ2_PAROT</name>
<dbReference type="EMBL" id="CAJJDP010000092">
    <property type="protein sequence ID" value="CAD8188650.1"/>
    <property type="molecule type" value="Genomic_DNA"/>
</dbReference>
<evidence type="ECO:0000313" key="2">
    <source>
        <dbReference type="EMBL" id="CAD8188650.1"/>
    </source>
</evidence>
<sequence>MMDQHTYIGDWSENKLSGYRVYTWPDGRRCEGQWNNSQMSEEGSIFGLMEEI</sequence>
<dbReference type="Proteomes" id="UP000683925">
    <property type="component" value="Unassembled WGS sequence"/>
</dbReference>
<comment type="caution">
    <text evidence="2">The sequence shown here is derived from an EMBL/GenBank/DDBJ whole genome shotgun (WGS) entry which is preliminary data.</text>
</comment>
<reference evidence="2" key="1">
    <citation type="submission" date="2021-01" db="EMBL/GenBank/DDBJ databases">
        <authorList>
            <consortium name="Genoscope - CEA"/>
            <person name="William W."/>
        </authorList>
    </citation>
    <scope>NUCLEOTIDE SEQUENCE</scope>
</reference>
<dbReference type="Pfam" id="PF02493">
    <property type="entry name" value="MORN"/>
    <property type="match status" value="2"/>
</dbReference>
<protein>
    <recommendedName>
        <fullName evidence="4">MORN repeat-containing protein</fullName>
    </recommendedName>
</protein>
<organism evidence="2 3">
    <name type="scientific">Paramecium octaurelia</name>
    <dbReference type="NCBI Taxonomy" id="43137"/>
    <lineage>
        <taxon>Eukaryota</taxon>
        <taxon>Sar</taxon>
        <taxon>Alveolata</taxon>
        <taxon>Ciliophora</taxon>
        <taxon>Intramacronucleata</taxon>
        <taxon>Oligohymenophorea</taxon>
        <taxon>Peniculida</taxon>
        <taxon>Parameciidae</taxon>
        <taxon>Paramecium</taxon>
    </lineage>
</organism>
<proteinExistence type="predicted"/>
<evidence type="ECO:0000313" key="3">
    <source>
        <dbReference type="Proteomes" id="UP000683925"/>
    </source>
</evidence>
<keyword evidence="1" id="KW-0677">Repeat</keyword>
<dbReference type="InterPro" id="IPR003409">
    <property type="entry name" value="MORN"/>
</dbReference>
<dbReference type="OrthoDB" id="437960at2759"/>
<keyword evidence="3" id="KW-1185">Reference proteome</keyword>
<accession>A0A8S1WIZ2</accession>